<dbReference type="eggNOG" id="COG0747">
    <property type="taxonomic scope" value="Bacteria"/>
</dbReference>
<comment type="similarity">
    <text evidence="1">Belongs to the bacterial solute-binding protein 5 family.</text>
</comment>
<dbReference type="InterPro" id="IPR000914">
    <property type="entry name" value="SBP_5_dom"/>
</dbReference>
<dbReference type="InterPro" id="IPR030678">
    <property type="entry name" value="Peptide/Ni-bd"/>
</dbReference>
<protein>
    <submittedName>
        <fullName evidence="5">ABC-type transporter, periplasmic subunit</fullName>
    </submittedName>
</protein>
<dbReference type="KEGG" id="hhy:Halhy_4222"/>
<reference key="2">
    <citation type="submission" date="2011-04" db="EMBL/GenBank/DDBJ databases">
        <title>Complete sequence of chromosome of Haliscomenobacter hydrossis DSM 1100.</title>
        <authorList>
            <consortium name="US DOE Joint Genome Institute (JGI-PGF)"/>
            <person name="Lucas S."/>
            <person name="Han J."/>
            <person name="Lapidus A."/>
            <person name="Bruce D."/>
            <person name="Goodwin L."/>
            <person name="Pitluck S."/>
            <person name="Peters L."/>
            <person name="Kyrpides N."/>
            <person name="Mavromatis K."/>
            <person name="Ivanova N."/>
            <person name="Ovchinnikova G."/>
            <person name="Pagani I."/>
            <person name="Daligault H."/>
            <person name="Detter J.C."/>
            <person name="Han C."/>
            <person name="Land M."/>
            <person name="Hauser L."/>
            <person name="Markowitz V."/>
            <person name="Cheng J.-F."/>
            <person name="Hugenholtz P."/>
            <person name="Woyke T."/>
            <person name="Wu D."/>
            <person name="Verbarg S."/>
            <person name="Frueling A."/>
            <person name="Brambilla E."/>
            <person name="Klenk H.-P."/>
            <person name="Eisen J.A."/>
        </authorList>
    </citation>
    <scope>NUCLEOTIDE SEQUENCE</scope>
    <source>
        <strain>DSM 1100</strain>
    </source>
</reference>
<dbReference type="GO" id="GO:0015833">
    <property type="term" value="P:peptide transport"/>
    <property type="evidence" value="ECO:0007669"/>
    <property type="project" value="TreeGrafter"/>
</dbReference>
<dbReference type="GO" id="GO:0030288">
    <property type="term" value="C:outer membrane-bounded periplasmic space"/>
    <property type="evidence" value="ECO:0007669"/>
    <property type="project" value="UniProtKB-ARBA"/>
</dbReference>
<dbReference type="Pfam" id="PF00496">
    <property type="entry name" value="SBP_bac_5"/>
    <property type="match status" value="1"/>
</dbReference>
<dbReference type="PANTHER" id="PTHR30290">
    <property type="entry name" value="PERIPLASMIC BINDING COMPONENT OF ABC TRANSPORTER"/>
    <property type="match status" value="1"/>
</dbReference>
<dbReference type="PANTHER" id="PTHR30290:SF9">
    <property type="entry name" value="OLIGOPEPTIDE-BINDING PROTEIN APPA"/>
    <property type="match status" value="1"/>
</dbReference>
<keyword evidence="2" id="KW-0813">Transport</keyword>
<dbReference type="Proteomes" id="UP000008461">
    <property type="component" value="Chromosome"/>
</dbReference>
<dbReference type="HOGENOM" id="CLU_017028_8_6_10"/>
<dbReference type="OrthoDB" id="9772924at2"/>
<sequence>MRYMNISQTVLISLSVFFSSCIRDSKDKLPDVDFKRTDNTVVVRMESDADRLNTLLTQSQYGRMPSDLAQLNLMTYNDSLELIPYMVKGQPEIKDLPNNAVSYTFEMLDEAVWDDGKPVTGHDYLFTLKTILNPKIEGVLGPFVEEIKDVQVDAKNPKRFTVVMSPKTIYSLDYATNSFSVIPQHIMDPKGLMKSIPLADLIDPAKAEALASNPKIVEYAELFSSPAYSNDPKYLVGCGPYRIESWTPGEKIVVKKKKDWWGDKLAQTNPLLTAYPDEIIFKVIIDPAATTAALKNEEIDVTNRINPEDFLALQKNKAVSDRYAFHNPATMAYYCIPVNARNPKLADKRVRQALAYAIDVDEIINEIYLGFAERIASPVSLTSPDYNKKLKPIPFDINKSKALLAEAGWKDSNSNGIVDKVINGKSTELSLNFLYAAGKETSQQLALLIQDNAKKAGIDIKIQAMDGREAIGRWATHDFELLSAGRGIAPIWSPEQNWRTDADNRSGFGNAETDALIDKIPLTFDPKKRREMYHRLQEIIFDEQVEIFLFAPKDCIAIHKRFSAEPVSNSPGYAPSEFKLKK</sequence>
<dbReference type="PROSITE" id="PS51257">
    <property type="entry name" value="PROKAR_LIPOPROTEIN"/>
    <property type="match status" value="1"/>
</dbReference>
<evidence type="ECO:0000313" key="6">
    <source>
        <dbReference type="Proteomes" id="UP000008461"/>
    </source>
</evidence>
<gene>
    <name evidence="5" type="ordered locus">Halhy_4222</name>
</gene>
<evidence type="ECO:0000256" key="1">
    <source>
        <dbReference type="ARBA" id="ARBA00005695"/>
    </source>
</evidence>
<proteinExistence type="inferred from homology"/>
<feature type="domain" description="Solute-binding protein family 5" evidence="4">
    <location>
        <begin position="101"/>
        <end position="500"/>
    </location>
</feature>
<dbReference type="Gene3D" id="3.90.76.10">
    <property type="entry name" value="Dipeptide-binding Protein, Domain 1"/>
    <property type="match status" value="1"/>
</dbReference>
<keyword evidence="6" id="KW-1185">Reference proteome</keyword>
<dbReference type="GO" id="GO:0043190">
    <property type="term" value="C:ATP-binding cassette (ABC) transporter complex"/>
    <property type="evidence" value="ECO:0007669"/>
    <property type="project" value="InterPro"/>
</dbReference>
<organism evidence="5 6">
    <name type="scientific">Haliscomenobacter hydrossis (strain ATCC 27775 / DSM 1100 / LMG 10767 / O)</name>
    <dbReference type="NCBI Taxonomy" id="760192"/>
    <lineage>
        <taxon>Bacteria</taxon>
        <taxon>Pseudomonadati</taxon>
        <taxon>Bacteroidota</taxon>
        <taxon>Saprospiria</taxon>
        <taxon>Saprospirales</taxon>
        <taxon>Haliscomenobacteraceae</taxon>
        <taxon>Haliscomenobacter</taxon>
    </lineage>
</organism>
<evidence type="ECO:0000313" key="5">
    <source>
        <dbReference type="EMBL" id="AEE52067.1"/>
    </source>
</evidence>
<evidence type="ECO:0000256" key="3">
    <source>
        <dbReference type="ARBA" id="ARBA00022729"/>
    </source>
</evidence>
<dbReference type="Gene3D" id="3.10.105.10">
    <property type="entry name" value="Dipeptide-binding Protein, Domain 3"/>
    <property type="match status" value="1"/>
</dbReference>
<dbReference type="GO" id="GO:1904680">
    <property type="term" value="F:peptide transmembrane transporter activity"/>
    <property type="evidence" value="ECO:0007669"/>
    <property type="project" value="TreeGrafter"/>
</dbReference>
<keyword evidence="3" id="KW-0732">Signal</keyword>
<dbReference type="Gene3D" id="3.40.190.10">
    <property type="entry name" value="Periplasmic binding protein-like II"/>
    <property type="match status" value="1"/>
</dbReference>
<dbReference type="InterPro" id="IPR039424">
    <property type="entry name" value="SBP_5"/>
</dbReference>
<dbReference type="PIRSF" id="PIRSF002741">
    <property type="entry name" value="MppA"/>
    <property type="match status" value="1"/>
</dbReference>
<dbReference type="EMBL" id="CP002691">
    <property type="protein sequence ID" value="AEE52067.1"/>
    <property type="molecule type" value="Genomic_DNA"/>
</dbReference>
<evidence type="ECO:0000259" key="4">
    <source>
        <dbReference type="Pfam" id="PF00496"/>
    </source>
</evidence>
<evidence type="ECO:0000256" key="2">
    <source>
        <dbReference type="ARBA" id="ARBA00022448"/>
    </source>
</evidence>
<reference evidence="5 6" key="1">
    <citation type="journal article" date="2011" name="Stand. Genomic Sci.">
        <title>Complete genome sequence of Haliscomenobacter hydrossis type strain (O).</title>
        <authorList>
            <consortium name="US DOE Joint Genome Institute (JGI-PGF)"/>
            <person name="Daligault H."/>
            <person name="Lapidus A."/>
            <person name="Zeytun A."/>
            <person name="Nolan M."/>
            <person name="Lucas S."/>
            <person name="Del Rio T.G."/>
            <person name="Tice H."/>
            <person name="Cheng J.F."/>
            <person name="Tapia R."/>
            <person name="Han C."/>
            <person name="Goodwin L."/>
            <person name="Pitluck S."/>
            <person name="Liolios K."/>
            <person name="Pagani I."/>
            <person name="Ivanova N."/>
            <person name="Huntemann M."/>
            <person name="Mavromatis K."/>
            <person name="Mikhailova N."/>
            <person name="Pati A."/>
            <person name="Chen A."/>
            <person name="Palaniappan K."/>
            <person name="Land M."/>
            <person name="Hauser L."/>
            <person name="Brambilla E.M."/>
            <person name="Rohde M."/>
            <person name="Verbarg S."/>
            <person name="Goker M."/>
            <person name="Bristow J."/>
            <person name="Eisen J.A."/>
            <person name="Markowitz V."/>
            <person name="Hugenholtz P."/>
            <person name="Kyrpides N.C."/>
            <person name="Klenk H.P."/>
            <person name="Woyke T."/>
        </authorList>
    </citation>
    <scope>NUCLEOTIDE SEQUENCE [LARGE SCALE GENOMIC DNA]</scope>
    <source>
        <strain evidence="6">ATCC 27775 / DSM 1100 / LMG 10767 / O</strain>
    </source>
</reference>
<dbReference type="SUPFAM" id="SSF53850">
    <property type="entry name" value="Periplasmic binding protein-like II"/>
    <property type="match status" value="1"/>
</dbReference>
<dbReference type="AlphaFoldDB" id="F4L5V7"/>
<accession>F4L5V7</accession>
<dbReference type="STRING" id="760192.Halhy_4222"/>
<name>F4L5V7_HALH1</name>